<dbReference type="AlphaFoldDB" id="A0A0M1NKW0"/>
<feature type="region of interest" description="Disordered" evidence="2">
    <location>
        <begin position="243"/>
        <end position="362"/>
    </location>
</feature>
<protein>
    <submittedName>
        <fullName evidence="4">Luciferase</fullName>
    </submittedName>
</protein>
<dbReference type="Pfam" id="PF00296">
    <property type="entry name" value="Bac_luciferase"/>
    <property type="match status" value="1"/>
</dbReference>
<reference evidence="5" key="1">
    <citation type="submission" date="2015-08" db="EMBL/GenBank/DDBJ databases">
        <title>Genome sequencing project for genomic taxonomy and phylogenomics of Bacillus-like bacteria.</title>
        <authorList>
            <person name="Liu B."/>
            <person name="Wang J."/>
            <person name="Zhu Y."/>
            <person name="Liu G."/>
            <person name="Chen Q."/>
            <person name="Chen Z."/>
            <person name="Lan J."/>
            <person name="Che J."/>
            <person name="Ge C."/>
            <person name="Shi H."/>
            <person name="Pan Z."/>
            <person name="Liu X."/>
        </authorList>
    </citation>
    <scope>NUCLEOTIDE SEQUENCE [LARGE SCALE GENOMIC DNA]</scope>
    <source>
        <strain evidence="5">FJAT-22460</strain>
    </source>
</reference>
<dbReference type="RefSeq" id="WP_054404109.1">
    <property type="nucleotide sequence ID" value="NZ_LIUT01000003.1"/>
</dbReference>
<gene>
    <name evidence="4" type="ORF">AM231_19590</name>
</gene>
<dbReference type="GO" id="GO:0005829">
    <property type="term" value="C:cytosol"/>
    <property type="evidence" value="ECO:0007669"/>
    <property type="project" value="TreeGrafter"/>
</dbReference>
<name>A0A0M1NKW0_9BACL</name>
<evidence type="ECO:0000313" key="5">
    <source>
        <dbReference type="Proteomes" id="UP000036932"/>
    </source>
</evidence>
<dbReference type="Gene3D" id="3.20.20.30">
    <property type="entry name" value="Luciferase-like domain"/>
    <property type="match status" value="1"/>
</dbReference>
<organism evidence="4 5">
    <name type="scientific">Paenibacillus solani</name>
    <dbReference type="NCBI Taxonomy" id="1705565"/>
    <lineage>
        <taxon>Bacteria</taxon>
        <taxon>Bacillati</taxon>
        <taxon>Bacillota</taxon>
        <taxon>Bacilli</taxon>
        <taxon>Bacillales</taxon>
        <taxon>Paenibacillaceae</taxon>
        <taxon>Paenibacillus</taxon>
    </lineage>
</organism>
<keyword evidence="5" id="KW-1185">Reference proteome</keyword>
<dbReference type="Proteomes" id="UP000036932">
    <property type="component" value="Unassembled WGS sequence"/>
</dbReference>
<comment type="caution">
    <text evidence="4">The sequence shown here is derived from an EMBL/GenBank/DDBJ whole genome shotgun (WGS) entry which is preliminary data.</text>
</comment>
<dbReference type="GO" id="GO:0016705">
    <property type="term" value="F:oxidoreductase activity, acting on paired donors, with incorporation or reduction of molecular oxygen"/>
    <property type="evidence" value="ECO:0007669"/>
    <property type="project" value="InterPro"/>
</dbReference>
<dbReference type="InterPro" id="IPR050766">
    <property type="entry name" value="Bact_Lucif_Oxidored"/>
</dbReference>
<sequence>MNNQLKLSVLDLVPHLGESSFEEALQQAVTLAQHAEAWGYGRYWVAEHHDLEHLSCASPEILLSHIGARTTSIRLGSGAVLLPHYSPLKVAENFRMLAALYPGRIDLGIGRAPGGSAHTSMALSGNFLGHVADLPQRIRSLTELLEDRYRYEDVPVAAKPVPATQPVMWMLGTNTKGVGYASEFGMGYVFGQFMSDADGAEILRSYKEGFQPSAHLQEPRAMVAVSVVCAMTQEEAEKLAADIPQTGQRTVAAEPMDKTTVGQDQSLDLVPKEQEGVHRVGVSRSVGRRDTTPAGDGYSQREPSEETRGSQVASDVSRSNGIKDTTSVGDGHSQGVPDEGTRDSKEVSIGSTSTSAGPSKKLIVGTPASVRSRLQELAEQYGCDEFLIVTPVSDYQARLESYRLLMEQE</sequence>
<feature type="domain" description="Luciferase-like" evidence="3">
    <location>
        <begin position="14"/>
        <end position="259"/>
    </location>
</feature>
<dbReference type="OrthoDB" id="9780518at2"/>
<dbReference type="CDD" id="cd00347">
    <property type="entry name" value="Flavin_utilizing_monoxygenases"/>
    <property type="match status" value="1"/>
</dbReference>
<evidence type="ECO:0000256" key="2">
    <source>
        <dbReference type="SAM" id="MobiDB-lite"/>
    </source>
</evidence>
<dbReference type="SUPFAM" id="SSF51679">
    <property type="entry name" value="Bacterial luciferase-like"/>
    <property type="match status" value="1"/>
</dbReference>
<dbReference type="NCBIfam" id="TIGR03558">
    <property type="entry name" value="oxido_grp_1"/>
    <property type="match status" value="1"/>
</dbReference>
<evidence type="ECO:0000313" key="4">
    <source>
        <dbReference type="EMBL" id="KOR82514.1"/>
    </source>
</evidence>
<dbReference type="InterPro" id="IPR019949">
    <property type="entry name" value="CmoO-like"/>
</dbReference>
<dbReference type="PANTHER" id="PTHR30137">
    <property type="entry name" value="LUCIFERASE-LIKE MONOOXYGENASE"/>
    <property type="match status" value="1"/>
</dbReference>
<feature type="compositionally biased region" description="Polar residues" evidence="2">
    <location>
        <begin position="309"/>
        <end position="328"/>
    </location>
</feature>
<dbReference type="PATRIC" id="fig|1705565.3.peg.5876"/>
<proteinExistence type="predicted"/>
<dbReference type="EMBL" id="LIUT01000003">
    <property type="protein sequence ID" value="KOR82514.1"/>
    <property type="molecule type" value="Genomic_DNA"/>
</dbReference>
<dbReference type="PANTHER" id="PTHR30137:SF6">
    <property type="entry name" value="LUCIFERASE-LIKE MONOOXYGENASE"/>
    <property type="match status" value="1"/>
</dbReference>
<comment type="similarity">
    <text evidence="1">To bacterial alkanal monooxygenase alpha and beta chains.</text>
</comment>
<dbReference type="InterPro" id="IPR036661">
    <property type="entry name" value="Luciferase-like_sf"/>
</dbReference>
<evidence type="ECO:0000259" key="3">
    <source>
        <dbReference type="Pfam" id="PF00296"/>
    </source>
</evidence>
<accession>A0A0M1NKW0</accession>
<evidence type="ECO:0000256" key="1">
    <source>
        <dbReference type="ARBA" id="ARBA00007789"/>
    </source>
</evidence>
<dbReference type="InterPro" id="IPR011251">
    <property type="entry name" value="Luciferase-like_dom"/>
</dbReference>